<name>M2RRZ7_CERS8</name>
<organism evidence="2 3">
    <name type="scientific">Ceriporiopsis subvermispora (strain B)</name>
    <name type="common">White-rot fungus</name>
    <name type="synonym">Gelatoporia subvermispora</name>
    <dbReference type="NCBI Taxonomy" id="914234"/>
    <lineage>
        <taxon>Eukaryota</taxon>
        <taxon>Fungi</taxon>
        <taxon>Dikarya</taxon>
        <taxon>Basidiomycota</taxon>
        <taxon>Agaricomycotina</taxon>
        <taxon>Agaricomycetes</taxon>
        <taxon>Polyporales</taxon>
        <taxon>Gelatoporiaceae</taxon>
        <taxon>Gelatoporia</taxon>
    </lineage>
</organism>
<accession>M2RRZ7</accession>
<proteinExistence type="predicted"/>
<gene>
    <name evidence="2" type="ORF">CERSUDRAFT_89789</name>
</gene>
<reference evidence="2 3" key="1">
    <citation type="journal article" date="2012" name="Proc. Natl. Acad. Sci. U.S.A.">
        <title>Comparative genomics of Ceriporiopsis subvermispora and Phanerochaete chrysosporium provide insight into selective ligninolysis.</title>
        <authorList>
            <person name="Fernandez-Fueyo E."/>
            <person name="Ruiz-Duenas F.J."/>
            <person name="Ferreira P."/>
            <person name="Floudas D."/>
            <person name="Hibbett D.S."/>
            <person name="Canessa P."/>
            <person name="Larrondo L.F."/>
            <person name="James T.Y."/>
            <person name="Seelenfreund D."/>
            <person name="Lobos S."/>
            <person name="Polanco R."/>
            <person name="Tello M."/>
            <person name="Honda Y."/>
            <person name="Watanabe T."/>
            <person name="Watanabe T."/>
            <person name="Ryu J.S."/>
            <person name="Kubicek C.P."/>
            <person name="Schmoll M."/>
            <person name="Gaskell J."/>
            <person name="Hammel K.E."/>
            <person name="St John F.J."/>
            <person name="Vanden Wymelenberg A."/>
            <person name="Sabat G."/>
            <person name="Splinter BonDurant S."/>
            <person name="Syed K."/>
            <person name="Yadav J.S."/>
            <person name="Doddapaneni H."/>
            <person name="Subramanian V."/>
            <person name="Lavin J.L."/>
            <person name="Oguiza J.A."/>
            <person name="Perez G."/>
            <person name="Pisabarro A.G."/>
            <person name="Ramirez L."/>
            <person name="Santoyo F."/>
            <person name="Master E."/>
            <person name="Coutinho P.M."/>
            <person name="Henrissat B."/>
            <person name="Lombard V."/>
            <person name="Magnuson J.K."/>
            <person name="Kuees U."/>
            <person name="Hori C."/>
            <person name="Igarashi K."/>
            <person name="Samejima M."/>
            <person name="Held B.W."/>
            <person name="Barry K.W."/>
            <person name="LaButti K.M."/>
            <person name="Lapidus A."/>
            <person name="Lindquist E.A."/>
            <person name="Lucas S.M."/>
            <person name="Riley R."/>
            <person name="Salamov A.A."/>
            <person name="Hoffmeister D."/>
            <person name="Schwenk D."/>
            <person name="Hadar Y."/>
            <person name="Yarden O."/>
            <person name="de Vries R.P."/>
            <person name="Wiebenga A."/>
            <person name="Stenlid J."/>
            <person name="Eastwood D."/>
            <person name="Grigoriev I.V."/>
            <person name="Berka R.M."/>
            <person name="Blanchette R.A."/>
            <person name="Kersten P."/>
            <person name="Martinez A.T."/>
            <person name="Vicuna R."/>
            <person name="Cullen D."/>
        </authorList>
    </citation>
    <scope>NUCLEOTIDE SEQUENCE [LARGE SCALE GENOMIC DNA]</scope>
    <source>
        <strain evidence="2 3">B</strain>
    </source>
</reference>
<evidence type="ECO:0000256" key="1">
    <source>
        <dbReference type="SAM" id="MobiDB-lite"/>
    </source>
</evidence>
<dbReference type="Proteomes" id="UP000016930">
    <property type="component" value="Unassembled WGS sequence"/>
</dbReference>
<evidence type="ECO:0000313" key="2">
    <source>
        <dbReference type="EMBL" id="EMD41207.1"/>
    </source>
</evidence>
<keyword evidence="3" id="KW-1185">Reference proteome</keyword>
<evidence type="ECO:0000313" key="3">
    <source>
        <dbReference type="Proteomes" id="UP000016930"/>
    </source>
</evidence>
<dbReference type="AlphaFoldDB" id="M2RRZ7"/>
<feature type="region of interest" description="Disordered" evidence="1">
    <location>
        <begin position="1"/>
        <end position="20"/>
    </location>
</feature>
<protein>
    <submittedName>
        <fullName evidence="2">Uncharacterized protein</fullName>
    </submittedName>
</protein>
<sequence length="139" mass="15146">MSSPPKISTPSQSEYELGSPGARRVSQVTFLASAYPRSPDITRFCTQDSSATVIVCALGSDLALCAFLPPAVPRLDLYTTCFRLYSGAVPDKHGWPWWLVHGAAGSPNSGRTTQNFILHHLFEVLAYKPYGSCPSLDRL</sequence>
<dbReference type="EMBL" id="KB445791">
    <property type="protein sequence ID" value="EMD41207.1"/>
    <property type="molecule type" value="Genomic_DNA"/>
</dbReference>
<feature type="compositionally biased region" description="Polar residues" evidence="1">
    <location>
        <begin position="1"/>
        <end position="14"/>
    </location>
</feature>
<dbReference type="HOGENOM" id="CLU_1844831_0_0_1"/>